<comment type="caution">
    <text evidence="1">The sequence shown here is derived from an EMBL/GenBank/DDBJ whole genome shotgun (WGS) entry which is preliminary data.</text>
</comment>
<keyword evidence="2" id="KW-1185">Reference proteome</keyword>
<dbReference type="Proteomes" id="UP001528823">
    <property type="component" value="Unassembled WGS sequence"/>
</dbReference>
<evidence type="ECO:0000313" key="2">
    <source>
        <dbReference type="Proteomes" id="UP001528823"/>
    </source>
</evidence>
<dbReference type="RefSeq" id="WP_274691466.1">
    <property type="nucleotide sequence ID" value="NZ_JAPMOU010000053.1"/>
</dbReference>
<gene>
    <name evidence="1" type="ORF">ORQ98_24640</name>
</gene>
<dbReference type="EMBL" id="JAPMOU010000053">
    <property type="protein sequence ID" value="MDE1465155.1"/>
    <property type="molecule type" value="Genomic_DNA"/>
</dbReference>
<protein>
    <submittedName>
        <fullName evidence="1">Uncharacterized protein</fullName>
    </submittedName>
</protein>
<organism evidence="1 2">
    <name type="scientific">Spartinivicinus poritis</name>
    <dbReference type="NCBI Taxonomy" id="2994640"/>
    <lineage>
        <taxon>Bacteria</taxon>
        <taxon>Pseudomonadati</taxon>
        <taxon>Pseudomonadota</taxon>
        <taxon>Gammaproteobacteria</taxon>
        <taxon>Oceanospirillales</taxon>
        <taxon>Zooshikellaceae</taxon>
        <taxon>Spartinivicinus</taxon>
    </lineage>
</organism>
<name>A0ABT5UFJ5_9GAMM</name>
<accession>A0ABT5UFJ5</accession>
<sequence>MTDQHDTNLEDLQRYHQLLEETLASSSQQELIQLIHLLGSTIGHVRHYQTQEQKEAEARQRILLTQQVQQQNSEGFATMQAVTLAGIKEVLSALQVLKQQS</sequence>
<evidence type="ECO:0000313" key="1">
    <source>
        <dbReference type="EMBL" id="MDE1465155.1"/>
    </source>
</evidence>
<reference evidence="1 2" key="1">
    <citation type="submission" date="2022-11" db="EMBL/GenBank/DDBJ databases">
        <title>Spartinivicinus poritis sp. nov., isolated from scleractinian coral Porites lutea.</title>
        <authorList>
            <person name="Zhang G."/>
            <person name="Cai L."/>
            <person name="Wei Q."/>
        </authorList>
    </citation>
    <scope>NUCLEOTIDE SEQUENCE [LARGE SCALE GENOMIC DNA]</scope>
    <source>
        <strain evidence="1 2">A2-2</strain>
    </source>
</reference>
<proteinExistence type="predicted"/>